<name>A0A3M9LUK7_9MICO</name>
<comment type="caution">
    <text evidence="1">The sequence shown here is derived from an EMBL/GenBank/DDBJ whole genome shotgun (WGS) entry which is preliminary data.</text>
</comment>
<dbReference type="EMBL" id="RJJQ01000037">
    <property type="protein sequence ID" value="RNI16922.1"/>
    <property type="molecule type" value="Genomic_DNA"/>
</dbReference>
<organism evidence="1 2">
    <name type="scientific">Flexivirga caeni</name>
    <dbReference type="NCBI Taxonomy" id="2294115"/>
    <lineage>
        <taxon>Bacteria</taxon>
        <taxon>Bacillati</taxon>
        <taxon>Actinomycetota</taxon>
        <taxon>Actinomycetes</taxon>
        <taxon>Micrococcales</taxon>
        <taxon>Dermacoccaceae</taxon>
        <taxon>Flexivirga</taxon>
    </lineage>
</organism>
<evidence type="ECO:0000313" key="1">
    <source>
        <dbReference type="EMBL" id="RNI16922.1"/>
    </source>
</evidence>
<sequence>MHWHPDGNSPVRSPHLHLRLAPVDQVGYTLQYHLPTDRQSFEGAIRWAIELGLPPARDDWRELLDQAEAAHRAQRTWH</sequence>
<proteinExistence type="predicted"/>
<dbReference type="AlphaFoldDB" id="A0A3M9LUK7"/>
<evidence type="ECO:0008006" key="3">
    <source>
        <dbReference type="Google" id="ProtNLM"/>
    </source>
</evidence>
<dbReference type="Proteomes" id="UP000271678">
    <property type="component" value="Unassembled WGS sequence"/>
</dbReference>
<reference evidence="1 2" key="1">
    <citation type="submission" date="2018-11" db="EMBL/GenBank/DDBJ databases">
        <title>Draft genome of Simplicispira Flexivirga sp. BO-16.</title>
        <authorList>
            <person name="Im W.T."/>
        </authorList>
    </citation>
    <scope>NUCLEOTIDE SEQUENCE [LARGE SCALE GENOMIC DNA]</scope>
    <source>
        <strain evidence="1 2">BO-16</strain>
    </source>
</reference>
<accession>A0A3M9LUK7</accession>
<evidence type="ECO:0000313" key="2">
    <source>
        <dbReference type="Proteomes" id="UP000271678"/>
    </source>
</evidence>
<keyword evidence="2" id="KW-1185">Reference proteome</keyword>
<protein>
    <recommendedName>
        <fullName evidence="3">DUF4160 domain-containing protein</fullName>
    </recommendedName>
</protein>
<gene>
    <name evidence="1" type="ORF">EFY87_19790</name>
</gene>